<reference evidence="1 2" key="1">
    <citation type="journal article" date="2011" name="Proc. Natl. Acad. Sci. U.S.A.">
        <title>Genome and transcriptome analyses of the mountain pine beetle-fungal symbiont Grosmannia clavigera, a lodgepole pine pathogen.</title>
        <authorList>
            <person name="DiGuistini S."/>
            <person name="Wang Y."/>
            <person name="Liao N.Y."/>
            <person name="Taylor G."/>
            <person name="Tanguay P."/>
            <person name="Feau N."/>
            <person name="Henrissat B."/>
            <person name="Chan S.K."/>
            <person name="Hesse-Orce U."/>
            <person name="Alamouti S.M."/>
            <person name="Tsui C.K.M."/>
            <person name="Docking R.T."/>
            <person name="Levasseur A."/>
            <person name="Haridas S."/>
            <person name="Robertson G."/>
            <person name="Birol I."/>
            <person name="Holt R.A."/>
            <person name="Marra M.A."/>
            <person name="Hamelin R.C."/>
            <person name="Hirst M."/>
            <person name="Jones S.J.M."/>
            <person name="Bohlmann J."/>
            <person name="Breuil C."/>
        </authorList>
    </citation>
    <scope>NUCLEOTIDE SEQUENCE [LARGE SCALE GENOMIC DNA]</scope>
    <source>
        <strain evidence="2">kw1407 / UAMH 11150</strain>
    </source>
</reference>
<dbReference type="HOGENOM" id="CLU_2210330_0_0_1"/>
<sequence>MCFTASSYVCIPQTAIASESIVGKMVSPNELTFRLRGCSAGSKDVDIRNQLSQAFGDVAPNDIKVHSLAASSDELEEPRKKTATLTFSRLPSAVDIQKNNQWRINDN</sequence>
<dbReference type="InParanoid" id="F0X751"/>
<evidence type="ECO:0000313" key="1">
    <source>
        <dbReference type="EMBL" id="EFX06575.1"/>
    </source>
</evidence>
<evidence type="ECO:0000313" key="2">
    <source>
        <dbReference type="Proteomes" id="UP000007796"/>
    </source>
</evidence>
<accession>F0X751</accession>
<gene>
    <name evidence="1" type="ORF">CMQ_6896</name>
</gene>
<name>F0X751_GROCL</name>
<organism evidence="2">
    <name type="scientific">Grosmannia clavigera (strain kw1407 / UAMH 11150)</name>
    <name type="common">Blue stain fungus</name>
    <name type="synonym">Graphiocladiella clavigera</name>
    <dbReference type="NCBI Taxonomy" id="655863"/>
    <lineage>
        <taxon>Eukaryota</taxon>
        <taxon>Fungi</taxon>
        <taxon>Dikarya</taxon>
        <taxon>Ascomycota</taxon>
        <taxon>Pezizomycotina</taxon>
        <taxon>Sordariomycetes</taxon>
        <taxon>Sordariomycetidae</taxon>
        <taxon>Ophiostomatales</taxon>
        <taxon>Ophiostomataceae</taxon>
        <taxon>Leptographium</taxon>
    </lineage>
</organism>
<protein>
    <submittedName>
        <fullName evidence="1">Uncharacterized protein</fullName>
    </submittedName>
</protein>
<dbReference type="RefSeq" id="XP_014176057.1">
    <property type="nucleotide sequence ID" value="XM_014320582.1"/>
</dbReference>
<dbReference type="EMBL" id="GL629729">
    <property type="protein sequence ID" value="EFX06575.1"/>
    <property type="molecule type" value="Genomic_DNA"/>
</dbReference>
<dbReference type="AlphaFoldDB" id="F0X751"/>
<keyword evidence="2" id="KW-1185">Reference proteome</keyword>
<proteinExistence type="predicted"/>
<dbReference type="GeneID" id="25980379"/>
<dbReference type="Proteomes" id="UP000007796">
    <property type="component" value="Unassembled WGS sequence"/>
</dbReference>